<evidence type="ECO:0000259" key="1">
    <source>
        <dbReference type="Pfam" id="PF02931"/>
    </source>
</evidence>
<sequence>LITNLTTGYNKNIRPDDQVSVAITASLKQILALNEKQQIMTPSSFISQTWADSRLS</sequence>
<dbReference type="GO" id="GO:0005230">
    <property type="term" value="F:extracellular ligand-gated monoatomic ion channel activity"/>
    <property type="evidence" value="ECO:0007669"/>
    <property type="project" value="InterPro"/>
</dbReference>
<dbReference type="AlphaFoldDB" id="A0A8S2LUX3"/>
<dbReference type="EMBL" id="CAJOBJ010002253">
    <property type="protein sequence ID" value="CAF3917719.1"/>
    <property type="molecule type" value="Genomic_DNA"/>
</dbReference>
<reference evidence="2" key="1">
    <citation type="submission" date="2021-02" db="EMBL/GenBank/DDBJ databases">
        <authorList>
            <person name="Nowell W R."/>
        </authorList>
    </citation>
    <scope>NUCLEOTIDE SEQUENCE</scope>
</reference>
<evidence type="ECO:0000313" key="3">
    <source>
        <dbReference type="Proteomes" id="UP000681720"/>
    </source>
</evidence>
<gene>
    <name evidence="2" type="ORF">GIL414_LOCUS7406</name>
</gene>
<dbReference type="Proteomes" id="UP000681720">
    <property type="component" value="Unassembled WGS sequence"/>
</dbReference>
<name>A0A8S2LUX3_9BILA</name>
<feature type="domain" description="Neurotransmitter-gated ion-channel ligand-binding" evidence="1">
    <location>
        <begin position="1"/>
        <end position="56"/>
    </location>
</feature>
<feature type="non-terminal residue" evidence="2">
    <location>
        <position position="1"/>
    </location>
</feature>
<accession>A0A8S2LUX3</accession>
<evidence type="ECO:0000313" key="2">
    <source>
        <dbReference type="EMBL" id="CAF3917719.1"/>
    </source>
</evidence>
<proteinExistence type="predicted"/>
<dbReference type="Pfam" id="PF02931">
    <property type="entry name" value="Neur_chan_LBD"/>
    <property type="match status" value="1"/>
</dbReference>
<organism evidence="2 3">
    <name type="scientific">Rotaria magnacalcarata</name>
    <dbReference type="NCBI Taxonomy" id="392030"/>
    <lineage>
        <taxon>Eukaryota</taxon>
        <taxon>Metazoa</taxon>
        <taxon>Spiralia</taxon>
        <taxon>Gnathifera</taxon>
        <taxon>Rotifera</taxon>
        <taxon>Eurotatoria</taxon>
        <taxon>Bdelloidea</taxon>
        <taxon>Philodinida</taxon>
        <taxon>Philodinidae</taxon>
        <taxon>Rotaria</taxon>
    </lineage>
</organism>
<dbReference type="Gene3D" id="2.70.170.10">
    <property type="entry name" value="Neurotransmitter-gated ion-channel ligand-binding domain"/>
    <property type="match status" value="1"/>
</dbReference>
<dbReference type="SUPFAM" id="SSF63712">
    <property type="entry name" value="Nicotinic receptor ligand binding domain-like"/>
    <property type="match status" value="1"/>
</dbReference>
<protein>
    <recommendedName>
        <fullName evidence="1">Neurotransmitter-gated ion-channel ligand-binding domain-containing protein</fullName>
    </recommendedName>
</protein>
<dbReference type="InterPro" id="IPR036734">
    <property type="entry name" value="Neur_chan_lig-bd_sf"/>
</dbReference>
<dbReference type="InterPro" id="IPR006202">
    <property type="entry name" value="Neur_chan_lig-bd"/>
</dbReference>
<comment type="caution">
    <text evidence="2">The sequence shown here is derived from an EMBL/GenBank/DDBJ whole genome shotgun (WGS) entry which is preliminary data.</text>
</comment>
<dbReference type="GO" id="GO:0016020">
    <property type="term" value="C:membrane"/>
    <property type="evidence" value="ECO:0007669"/>
    <property type="project" value="InterPro"/>
</dbReference>